<reference evidence="2 3" key="1">
    <citation type="journal article" date="2018" name="Nat. Ecol. Evol.">
        <title>Pezizomycetes genomes reveal the molecular basis of ectomycorrhizal truffle lifestyle.</title>
        <authorList>
            <person name="Murat C."/>
            <person name="Payen T."/>
            <person name="Noel B."/>
            <person name="Kuo A."/>
            <person name="Morin E."/>
            <person name="Chen J."/>
            <person name="Kohler A."/>
            <person name="Krizsan K."/>
            <person name="Balestrini R."/>
            <person name="Da Silva C."/>
            <person name="Montanini B."/>
            <person name="Hainaut M."/>
            <person name="Levati E."/>
            <person name="Barry K.W."/>
            <person name="Belfiori B."/>
            <person name="Cichocki N."/>
            <person name="Clum A."/>
            <person name="Dockter R.B."/>
            <person name="Fauchery L."/>
            <person name="Guy J."/>
            <person name="Iotti M."/>
            <person name="Le Tacon F."/>
            <person name="Lindquist E.A."/>
            <person name="Lipzen A."/>
            <person name="Malagnac F."/>
            <person name="Mello A."/>
            <person name="Molinier V."/>
            <person name="Miyauchi S."/>
            <person name="Poulain J."/>
            <person name="Riccioni C."/>
            <person name="Rubini A."/>
            <person name="Sitrit Y."/>
            <person name="Splivallo R."/>
            <person name="Traeger S."/>
            <person name="Wang M."/>
            <person name="Zifcakova L."/>
            <person name="Wipf D."/>
            <person name="Zambonelli A."/>
            <person name="Paolocci F."/>
            <person name="Nowrousian M."/>
            <person name="Ottonello S."/>
            <person name="Baldrian P."/>
            <person name="Spatafora J.W."/>
            <person name="Henrissat B."/>
            <person name="Nagy L.G."/>
            <person name="Aury J.M."/>
            <person name="Wincker P."/>
            <person name="Grigoriev I.V."/>
            <person name="Bonfante P."/>
            <person name="Martin F.M."/>
        </authorList>
    </citation>
    <scope>NUCLEOTIDE SEQUENCE [LARGE SCALE GENOMIC DNA]</scope>
    <source>
        <strain evidence="2 3">RN42</strain>
    </source>
</reference>
<accession>A0A3N4HKQ3</accession>
<feature type="compositionally biased region" description="Pro residues" evidence="1">
    <location>
        <begin position="153"/>
        <end position="172"/>
    </location>
</feature>
<evidence type="ECO:0000256" key="1">
    <source>
        <dbReference type="SAM" id="MobiDB-lite"/>
    </source>
</evidence>
<dbReference type="EMBL" id="ML119833">
    <property type="protein sequence ID" value="RPA73128.1"/>
    <property type="molecule type" value="Genomic_DNA"/>
</dbReference>
<gene>
    <name evidence="2" type="ORF">BJ508DRAFT_419179</name>
</gene>
<dbReference type="Proteomes" id="UP000275078">
    <property type="component" value="Unassembled WGS sequence"/>
</dbReference>
<feature type="region of interest" description="Disordered" evidence="1">
    <location>
        <begin position="110"/>
        <end position="214"/>
    </location>
</feature>
<organism evidence="2 3">
    <name type="scientific">Ascobolus immersus RN42</name>
    <dbReference type="NCBI Taxonomy" id="1160509"/>
    <lineage>
        <taxon>Eukaryota</taxon>
        <taxon>Fungi</taxon>
        <taxon>Dikarya</taxon>
        <taxon>Ascomycota</taxon>
        <taxon>Pezizomycotina</taxon>
        <taxon>Pezizomycetes</taxon>
        <taxon>Pezizales</taxon>
        <taxon>Ascobolaceae</taxon>
        <taxon>Ascobolus</taxon>
    </lineage>
</organism>
<feature type="region of interest" description="Disordered" evidence="1">
    <location>
        <begin position="1"/>
        <end position="20"/>
    </location>
</feature>
<dbReference type="AlphaFoldDB" id="A0A3N4HKQ3"/>
<feature type="compositionally biased region" description="Polar residues" evidence="1">
    <location>
        <begin position="123"/>
        <end position="133"/>
    </location>
</feature>
<evidence type="ECO:0000313" key="3">
    <source>
        <dbReference type="Proteomes" id="UP000275078"/>
    </source>
</evidence>
<keyword evidence="3" id="KW-1185">Reference proteome</keyword>
<name>A0A3N4HKQ3_ASCIM</name>
<protein>
    <submittedName>
        <fullName evidence="2">Uncharacterized protein</fullName>
    </submittedName>
</protein>
<proteinExistence type="predicted"/>
<evidence type="ECO:0000313" key="2">
    <source>
        <dbReference type="EMBL" id="RPA73128.1"/>
    </source>
</evidence>
<feature type="region of interest" description="Disordered" evidence="1">
    <location>
        <begin position="46"/>
        <end position="65"/>
    </location>
</feature>
<sequence length="407" mass="45166">MSNGYGRYGPRRTEEREEYGSTFSIVGSSSVAYGTHQQSTIPLAMPEPSAFNANEDMVHPGTNLPHWSCDSDVFSQTYQRELHYQSESTHHEDHQRQSVLAHQYQAFSKQTGGYTHESHSLRHQSWSHDQQGRYSRPPPIPDRKPAVPQKIPLSPPSAPPPQSLQPLQPPSPLTLSWHPTAHRFQHENQPENTASATSAPDPDHKGSNSSVWDMSTGYKVRKSGATSRPGANVSAVPWPIHDGTRNQQNLNSYHPQFPQKSYLQISELDSSEPAATELADTSRFMRTGLPTELVELEDTSTNYGKANRQETNSGLVGFGMAANEVPSPSSVANQDPSCLHSTVHKMTLAPMKPSGESRKRTWRSEDAVADASQNFGEGRFRHGVSKGKAFGRRVKQKLDEKGLKLRD</sequence>